<keyword evidence="3" id="KW-1185">Reference proteome</keyword>
<comment type="caution">
    <text evidence="2">The sequence shown here is derived from an EMBL/GenBank/DDBJ whole genome shotgun (WGS) entry which is preliminary data.</text>
</comment>
<gene>
    <name evidence="2" type="ORF">GCM10011452_15810</name>
</gene>
<dbReference type="Proteomes" id="UP000628984">
    <property type="component" value="Unassembled WGS sequence"/>
</dbReference>
<dbReference type="InterPro" id="IPR045601">
    <property type="entry name" value="DUF6455"/>
</dbReference>
<evidence type="ECO:0000259" key="1">
    <source>
        <dbReference type="Pfam" id="PF20056"/>
    </source>
</evidence>
<dbReference type="Pfam" id="PF20056">
    <property type="entry name" value="DUF6455"/>
    <property type="match status" value="1"/>
</dbReference>
<reference evidence="2" key="1">
    <citation type="journal article" date="2014" name="Int. J. Syst. Evol. Microbiol.">
        <title>Complete genome sequence of Corynebacterium casei LMG S-19264T (=DSM 44701T), isolated from a smear-ripened cheese.</title>
        <authorList>
            <consortium name="US DOE Joint Genome Institute (JGI-PGF)"/>
            <person name="Walter F."/>
            <person name="Albersmeier A."/>
            <person name="Kalinowski J."/>
            <person name="Ruckert C."/>
        </authorList>
    </citation>
    <scope>NUCLEOTIDE SEQUENCE</scope>
    <source>
        <strain evidence="2">KCTC 23714</strain>
    </source>
</reference>
<feature type="domain" description="DUF6455" evidence="1">
    <location>
        <begin position="6"/>
        <end position="82"/>
    </location>
</feature>
<dbReference type="EMBL" id="BMYQ01000003">
    <property type="protein sequence ID" value="GGW28016.1"/>
    <property type="molecule type" value="Genomic_DNA"/>
</dbReference>
<evidence type="ECO:0000313" key="2">
    <source>
        <dbReference type="EMBL" id="GGW28016.1"/>
    </source>
</evidence>
<protein>
    <recommendedName>
        <fullName evidence="1">DUF6455 domain-containing protein</fullName>
    </recommendedName>
</protein>
<proteinExistence type="predicted"/>
<dbReference type="RefSeq" id="WP_189633304.1">
    <property type="nucleotide sequence ID" value="NZ_JBHSUT010000010.1"/>
</dbReference>
<accession>A0A918MI41</accession>
<sequence>MIGYVEAPKAWWLTYGMARVVGVNLPHAVLDGFVKRSELAAMVSRCQSCGKADACSAWLAQVVTEPQLPVFCRNKAELEALSPRN</sequence>
<organism evidence="2 3">
    <name type="scientific">Gemmobacter lanyuensis</name>
    <dbReference type="NCBI Taxonomy" id="1054497"/>
    <lineage>
        <taxon>Bacteria</taxon>
        <taxon>Pseudomonadati</taxon>
        <taxon>Pseudomonadota</taxon>
        <taxon>Alphaproteobacteria</taxon>
        <taxon>Rhodobacterales</taxon>
        <taxon>Paracoccaceae</taxon>
        <taxon>Gemmobacter</taxon>
    </lineage>
</organism>
<dbReference type="AlphaFoldDB" id="A0A918MI41"/>
<evidence type="ECO:0000313" key="3">
    <source>
        <dbReference type="Proteomes" id="UP000628984"/>
    </source>
</evidence>
<name>A0A918MI41_9RHOB</name>
<reference evidence="2" key="2">
    <citation type="submission" date="2020-09" db="EMBL/GenBank/DDBJ databases">
        <authorList>
            <person name="Sun Q."/>
            <person name="Kim S."/>
        </authorList>
    </citation>
    <scope>NUCLEOTIDE SEQUENCE</scope>
    <source>
        <strain evidence="2">KCTC 23714</strain>
    </source>
</reference>